<dbReference type="Gene3D" id="2.80.10.50">
    <property type="match status" value="1"/>
</dbReference>
<reference evidence="2" key="2">
    <citation type="submission" date="2019-06" db="EMBL/GenBank/DDBJ databases">
        <title>Genomics analysis of Aphanomyces spp. identifies a new class of oomycete effector associated with host adaptation.</title>
        <authorList>
            <person name="Gaulin E."/>
        </authorList>
    </citation>
    <scope>NUCLEOTIDE SEQUENCE</scope>
    <source>
        <strain evidence="2">CBS 578.67</strain>
    </source>
</reference>
<dbReference type="EMBL" id="CAADRA010002429">
    <property type="protein sequence ID" value="VFT83203.1"/>
    <property type="molecule type" value="Genomic_DNA"/>
</dbReference>
<keyword evidence="1" id="KW-0732">Signal</keyword>
<accession>A0A485KFK0</accession>
<evidence type="ECO:0000313" key="6">
    <source>
        <dbReference type="Proteomes" id="UP000332933"/>
    </source>
</evidence>
<dbReference type="SUPFAM" id="SSF50370">
    <property type="entry name" value="Ricin B-like lectins"/>
    <property type="match status" value="1"/>
</dbReference>
<dbReference type="InterPro" id="IPR035992">
    <property type="entry name" value="Ricin_B-like_lectins"/>
</dbReference>
<reference evidence="5 6" key="1">
    <citation type="submission" date="2019-03" db="EMBL/GenBank/DDBJ databases">
        <authorList>
            <person name="Gaulin E."/>
            <person name="Dumas B."/>
        </authorList>
    </citation>
    <scope>NUCLEOTIDE SEQUENCE [LARGE SCALE GENOMIC DNA]</scope>
    <source>
        <strain evidence="5">CBS 568.67</strain>
    </source>
</reference>
<evidence type="ECO:0000313" key="2">
    <source>
        <dbReference type="EMBL" id="KAF0708819.1"/>
    </source>
</evidence>
<evidence type="ECO:0000313" key="5">
    <source>
        <dbReference type="EMBL" id="VFT83203.1"/>
    </source>
</evidence>
<feature type="signal peptide" evidence="1">
    <location>
        <begin position="1"/>
        <end position="29"/>
    </location>
</feature>
<organism evidence="5 6">
    <name type="scientific">Aphanomyces stellatus</name>
    <dbReference type="NCBI Taxonomy" id="120398"/>
    <lineage>
        <taxon>Eukaryota</taxon>
        <taxon>Sar</taxon>
        <taxon>Stramenopiles</taxon>
        <taxon>Oomycota</taxon>
        <taxon>Saprolegniomycetes</taxon>
        <taxon>Saprolegniales</taxon>
        <taxon>Verrucalvaceae</taxon>
        <taxon>Aphanomyces</taxon>
    </lineage>
</organism>
<proteinExistence type="predicted"/>
<protein>
    <submittedName>
        <fullName evidence="4">Aste57867_3004 protein</fullName>
    </submittedName>
    <submittedName>
        <fullName evidence="5">Aste57867_6200 protein</fullName>
    </submittedName>
</protein>
<evidence type="ECO:0000313" key="4">
    <source>
        <dbReference type="EMBL" id="VFT80185.1"/>
    </source>
</evidence>
<dbReference type="Proteomes" id="UP000332933">
    <property type="component" value="Unassembled WGS sequence"/>
</dbReference>
<evidence type="ECO:0000256" key="1">
    <source>
        <dbReference type="SAM" id="SignalP"/>
    </source>
</evidence>
<dbReference type="EMBL" id="VJMH01000452">
    <property type="protein sequence ID" value="KAF0716144.1"/>
    <property type="molecule type" value="Genomic_DNA"/>
</dbReference>
<dbReference type="EMBL" id="VJMH01002427">
    <property type="protein sequence ID" value="KAF0708819.1"/>
    <property type="molecule type" value="Genomic_DNA"/>
</dbReference>
<evidence type="ECO:0000313" key="3">
    <source>
        <dbReference type="EMBL" id="KAF0716144.1"/>
    </source>
</evidence>
<keyword evidence="6" id="KW-1185">Reference proteome</keyword>
<name>A0A485KFK0_9STRA</name>
<feature type="chain" id="PRO_5036116025" evidence="1">
    <location>
        <begin position="30"/>
        <end position="248"/>
    </location>
</feature>
<sequence length="248" mass="26439">MTLSPHFQIRSVSTMLAISTLLLASVAAAQNYCSVETATAVSQALQSCGRSVGYNAFPQLQLLSATPFIRQGICGGTYAPECDALLQLGSNSDYDCDYDVYKGQHFNAANDVPSFCDPNGPSTSTVLLSVPVEFGAKALGVTEDSDVIVQFLSANTFPTFDFDFGNRDFQSNVNGECLFVNDEHSLKTMPCDPTNDWTKWTVFAGNNTVMHTGTGLCIEVAERDDGVEIGAVGPCNGSQAQNIGVNSN</sequence>
<dbReference type="AlphaFoldDB" id="A0A485KFK0"/>
<dbReference type="EMBL" id="CAADRA010000452">
    <property type="protein sequence ID" value="VFT80185.1"/>
    <property type="molecule type" value="Genomic_DNA"/>
</dbReference>
<gene>
    <name evidence="5" type="primary">Aste57867_6200</name>
    <name evidence="4" type="synonym">Aste57867_3004</name>
    <name evidence="3" type="ORF">As57867_002995</name>
    <name evidence="2" type="ORF">As57867_006186</name>
    <name evidence="4" type="ORF">ASTE57867_3004</name>
    <name evidence="5" type="ORF">ASTE57867_6200</name>
</gene>